<dbReference type="EMBL" id="WIPA01000005">
    <property type="protein sequence ID" value="MQR26545.1"/>
    <property type="molecule type" value="Genomic_DNA"/>
</dbReference>
<organism evidence="1 2">
    <name type="scientific">Leuconostoc mesenteroides</name>
    <dbReference type="NCBI Taxonomy" id="1245"/>
    <lineage>
        <taxon>Bacteria</taxon>
        <taxon>Bacillati</taxon>
        <taxon>Bacillota</taxon>
        <taxon>Bacilli</taxon>
        <taxon>Lactobacillales</taxon>
        <taxon>Lactobacillaceae</taxon>
        <taxon>Leuconostoc</taxon>
    </lineage>
</organism>
<dbReference type="GeneID" id="29576130"/>
<name>A0A223XTV4_LEUME</name>
<gene>
    <name evidence="1" type="ORF">GFV13_04470</name>
</gene>
<dbReference type="RefSeq" id="WP_011680038.1">
    <property type="nucleotide sequence ID" value="NZ_AP017936.1"/>
</dbReference>
<dbReference type="OrthoDB" id="2143461at2"/>
<protein>
    <submittedName>
        <fullName evidence="1">Molecular chaperone</fullName>
    </submittedName>
</protein>
<evidence type="ECO:0000313" key="1">
    <source>
        <dbReference type="EMBL" id="MQR26545.1"/>
    </source>
</evidence>
<sequence>MRKAFIALGVVIAALLIAFITFNQQPKYADVSMPKADYTHLQESRTNIKRLIDDLSKFNYKKDSTMAAIEKDAKIIANENSKDLSSSDAQTLRDALYGQNGIVTIVKAAQTGKYNIDASVASRFHTGFDSIITMSVNAINKSSAQRANIVTQMKKDLNIEEAIYQIGAKHEE</sequence>
<dbReference type="Proteomes" id="UP000469952">
    <property type="component" value="Unassembled WGS sequence"/>
</dbReference>
<accession>A0A223XTV4</accession>
<dbReference type="AlphaFoldDB" id="A0A223XTV4"/>
<dbReference type="OMA" id="MSVNAIN"/>
<comment type="caution">
    <text evidence="1">The sequence shown here is derived from an EMBL/GenBank/DDBJ whole genome shotgun (WGS) entry which is preliminary data.</text>
</comment>
<evidence type="ECO:0000313" key="2">
    <source>
        <dbReference type="Proteomes" id="UP000469952"/>
    </source>
</evidence>
<reference evidence="1 2" key="1">
    <citation type="submission" date="2019-10" db="EMBL/GenBank/DDBJ databases">
        <title>WGS of Leuconostoc mesenteroides.</title>
        <authorList>
            <person name="Melo Bolivar J."/>
            <person name="Marino-Ramirez L."/>
            <person name="Villamil Diaz L.M."/>
        </authorList>
    </citation>
    <scope>NUCLEOTIDE SEQUENCE [LARGE SCALE GENOMIC DNA]</scope>
    <source>
        <strain evidence="1 2">M11</strain>
    </source>
</reference>
<proteinExistence type="predicted"/>